<dbReference type="KEGG" id="qsa:O6P43_017451"/>
<dbReference type="Proteomes" id="UP001163823">
    <property type="component" value="Chromosome 7"/>
</dbReference>
<feature type="compositionally biased region" description="Acidic residues" evidence="5">
    <location>
        <begin position="115"/>
        <end position="128"/>
    </location>
</feature>
<dbReference type="AlphaFoldDB" id="A0AAD7PND0"/>
<keyword evidence="7" id="KW-1185">Reference proteome</keyword>
<comment type="subcellular location">
    <subcellularLocation>
        <location evidence="1">Cytoplasm</location>
    </subcellularLocation>
</comment>
<evidence type="ECO:0000256" key="5">
    <source>
        <dbReference type="SAM" id="MobiDB-lite"/>
    </source>
</evidence>
<accession>A0AAD7PND0</accession>
<gene>
    <name evidence="6" type="ORF">O6P43_017451</name>
</gene>
<proteinExistence type="inferred from homology"/>
<sequence length="316" mass="35311">MQRERDGRGNGFNPSHAFSGFEGIGGFGSHRSMAPSLFGGRDPFDDPFFTRPLGSMFSSRTASSDRQHTNGANGIKVEELNSDDEGGTNNKENGDEKDFHNKFFGSSIEPSIEHPDDDDDDVDDNDDDVEKKSKIATFINDHNKVDHAQPRSFTYQKVTYGGVDGTYYTSTRSRRTGTDGVSLDESKEADGTTGQATHRISRGIHNKGHSVTRKLNADGKVDTMQMLHNLNEDEFASFEEAWRGNVIGKFPGWKDRYDTHGMEGSSRNEQKEMQIREGWAFPSLQQDQRDRGFGPDNYSSTSSSGRTRKTVRINIE</sequence>
<evidence type="ECO:0000256" key="4">
    <source>
        <dbReference type="ARBA" id="ARBA00022553"/>
    </source>
</evidence>
<protein>
    <submittedName>
        <fullName evidence="6">Myeloid leukemia factor 1</fullName>
    </submittedName>
</protein>
<feature type="region of interest" description="Disordered" evidence="5">
    <location>
        <begin position="170"/>
        <end position="197"/>
    </location>
</feature>
<feature type="region of interest" description="Disordered" evidence="5">
    <location>
        <begin position="261"/>
        <end position="316"/>
    </location>
</feature>
<name>A0AAD7PND0_QUISA</name>
<feature type="compositionally biased region" description="Basic and acidic residues" evidence="5">
    <location>
        <begin position="261"/>
        <end position="275"/>
    </location>
</feature>
<keyword evidence="3" id="KW-0963">Cytoplasm</keyword>
<dbReference type="Pfam" id="PF10248">
    <property type="entry name" value="Mlf1IP"/>
    <property type="match status" value="1"/>
</dbReference>
<dbReference type="InterPro" id="IPR019376">
    <property type="entry name" value="Myeloid_leukemia_factor"/>
</dbReference>
<feature type="region of interest" description="Disordered" evidence="5">
    <location>
        <begin position="1"/>
        <end position="128"/>
    </location>
</feature>
<dbReference type="PANTHER" id="PTHR13105">
    <property type="entry name" value="MYELOID LEUKEMIA FACTOR"/>
    <property type="match status" value="1"/>
</dbReference>
<comment type="similarity">
    <text evidence="2">Belongs to the MLF family.</text>
</comment>
<evidence type="ECO:0000313" key="6">
    <source>
        <dbReference type="EMBL" id="KAJ7962186.1"/>
    </source>
</evidence>
<organism evidence="6 7">
    <name type="scientific">Quillaja saponaria</name>
    <name type="common">Soap bark tree</name>
    <dbReference type="NCBI Taxonomy" id="32244"/>
    <lineage>
        <taxon>Eukaryota</taxon>
        <taxon>Viridiplantae</taxon>
        <taxon>Streptophyta</taxon>
        <taxon>Embryophyta</taxon>
        <taxon>Tracheophyta</taxon>
        <taxon>Spermatophyta</taxon>
        <taxon>Magnoliopsida</taxon>
        <taxon>eudicotyledons</taxon>
        <taxon>Gunneridae</taxon>
        <taxon>Pentapetalae</taxon>
        <taxon>rosids</taxon>
        <taxon>fabids</taxon>
        <taxon>Fabales</taxon>
        <taxon>Quillajaceae</taxon>
        <taxon>Quillaja</taxon>
    </lineage>
</organism>
<evidence type="ECO:0000256" key="3">
    <source>
        <dbReference type="ARBA" id="ARBA00022490"/>
    </source>
</evidence>
<comment type="caution">
    <text evidence="6">The sequence shown here is derived from an EMBL/GenBank/DDBJ whole genome shotgun (WGS) entry which is preliminary data.</text>
</comment>
<evidence type="ECO:0000256" key="1">
    <source>
        <dbReference type="ARBA" id="ARBA00004496"/>
    </source>
</evidence>
<dbReference type="GO" id="GO:0005737">
    <property type="term" value="C:cytoplasm"/>
    <property type="evidence" value="ECO:0007669"/>
    <property type="project" value="UniProtKB-SubCell"/>
</dbReference>
<evidence type="ECO:0000313" key="7">
    <source>
        <dbReference type="Proteomes" id="UP001163823"/>
    </source>
</evidence>
<evidence type="ECO:0000256" key="2">
    <source>
        <dbReference type="ARBA" id="ARBA00008332"/>
    </source>
</evidence>
<dbReference type="EMBL" id="JARAOO010000007">
    <property type="protein sequence ID" value="KAJ7962186.1"/>
    <property type="molecule type" value="Genomic_DNA"/>
</dbReference>
<keyword evidence="4" id="KW-0597">Phosphoprotein</keyword>
<feature type="compositionally biased region" description="Basic residues" evidence="5">
    <location>
        <begin position="306"/>
        <end position="316"/>
    </location>
</feature>
<reference evidence="6" key="1">
    <citation type="journal article" date="2023" name="Science">
        <title>Elucidation of the pathway for biosynthesis of saponin adjuvants from the soapbark tree.</title>
        <authorList>
            <person name="Reed J."/>
            <person name="Orme A."/>
            <person name="El-Demerdash A."/>
            <person name="Owen C."/>
            <person name="Martin L.B.B."/>
            <person name="Misra R.C."/>
            <person name="Kikuchi S."/>
            <person name="Rejzek M."/>
            <person name="Martin A.C."/>
            <person name="Harkess A."/>
            <person name="Leebens-Mack J."/>
            <person name="Louveau T."/>
            <person name="Stephenson M.J."/>
            <person name="Osbourn A."/>
        </authorList>
    </citation>
    <scope>NUCLEOTIDE SEQUENCE</scope>
    <source>
        <strain evidence="6">S10</strain>
    </source>
</reference>
<feature type="compositionally biased region" description="Basic and acidic residues" evidence="5">
    <location>
        <begin position="92"/>
        <end position="101"/>
    </location>
</feature>